<name>A0ABR8PTD1_9CLOT</name>
<accession>A0ABR8PTD1</accession>
<dbReference type="Pfam" id="PF14431">
    <property type="entry name" value="YwqJ-deaminase"/>
    <property type="match status" value="1"/>
</dbReference>
<organism evidence="1 2">
    <name type="scientific">Clostridium cibarium</name>
    <dbReference type="NCBI Taxonomy" id="2762247"/>
    <lineage>
        <taxon>Bacteria</taxon>
        <taxon>Bacillati</taxon>
        <taxon>Bacillota</taxon>
        <taxon>Clostridia</taxon>
        <taxon>Eubacteriales</taxon>
        <taxon>Clostridiaceae</taxon>
        <taxon>Clostridium</taxon>
    </lineage>
</organism>
<dbReference type="EMBL" id="JACSRA010000011">
    <property type="protein sequence ID" value="MBD7911427.1"/>
    <property type="molecule type" value="Genomic_DNA"/>
</dbReference>
<dbReference type="InterPro" id="IPR025968">
    <property type="entry name" value="YwqJ_deaminase"/>
</dbReference>
<reference evidence="1 2" key="1">
    <citation type="submission" date="2020-08" db="EMBL/GenBank/DDBJ databases">
        <title>A Genomic Blueprint of the Chicken Gut Microbiome.</title>
        <authorList>
            <person name="Gilroy R."/>
            <person name="Ravi A."/>
            <person name="Getino M."/>
            <person name="Pursley I."/>
            <person name="Horton D.L."/>
            <person name="Alikhan N.-F."/>
            <person name="Baker D."/>
            <person name="Gharbi K."/>
            <person name="Hall N."/>
            <person name="Watson M."/>
            <person name="Adriaenssens E.M."/>
            <person name="Foster-Nyarko E."/>
            <person name="Jarju S."/>
            <person name="Secka A."/>
            <person name="Antonio M."/>
            <person name="Oren A."/>
            <person name="Chaudhuri R."/>
            <person name="La Ragione R.M."/>
            <person name="Hildebrand F."/>
            <person name="Pallen M.J."/>
        </authorList>
    </citation>
    <scope>NUCLEOTIDE SEQUENCE [LARGE SCALE GENOMIC DNA]</scope>
    <source>
        <strain evidence="1 2">Sa3CVN1</strain>
    </source>
</reference>
<comment type="caution">
    <text evidence="1">The sequence shown here is derived from an EMBL/GenBank/DDBJ whole genome shotgun (WGS) entry which is preliminary data.</text>
</comment>
<evidence type="ECO:0000313" key="2">
    <source>
        <dbReference type="Proteomes" id="UP000627781"/>
    </source>
</evidence>
<evidence type="ECO:0000313" key="1">
    <source>
        <dbReference type="EMBL" id="MBD7911427.1"/>
    </source>
</evidence>
<proteinExistence type="predicted"/>
<dbReference type="Proteomes" id="UP000627781">
    <property type="component" value="Unassembled WGS sequence"/>
</dbReference>
<sequence>MVLLKKVKGGTGAESVSNPEISRLDYLRNKYGTLTSDQINNRINLRGAVNDEVERLYKSGISKRELGPAVAGVLDTSTGKYYFGINNIKGKVPGELHPLIKERLDNMPKNILDSYSNKTLGSGSHAEVYALNEALLANPNAKLNDFMIYVVRSGKKLKPKGLPMPRCPHCEFITDGANYFPEVLKYEN</sequence>
<keyword evidence="2" id="KW-1185">Reference proteome</keyword>
<protein>
    <recommendedName>
        <fullName evidence="3">YwqJ-like deaminase</fullName>
    </recommendedName>
</protein>
<evidence type="ECO:0008006" key="3">
    <source>
        <dbReference type="Google" id="ProtNLM"/>
    </source>
</evidence>
<gene>
    <name evidence="1" type="ORF">H9661_08670</name>
</gene>